<evidence type="ECO:0000313" key="1">
    <source>
        <dbReference type="EMBL" id="UYO61625.1"/>
    </source>
</evidence>
<keyword evidence="2" id="KW-1185">Reference proteome</keyword>
<evidence type="ECO:0000313" key="2">
    <source>
        <dbReference type="Proteomes" id="UP001163550"/>
    </source>
</evidence>
<dbReference type="EMBL" id="CP087994">
    <property type="protein sequence ID" value="UYO61625.1"/>
    <property type="molecule type" value="Genomic_DNA"/>
</dbReference>
<dbReference type="Proteomes" id="UP001163550">
    <property type="component" value="Chromosome"/>
</dbReference>
<reference evidence="1" key="1">
    <citation type="submission" date="2021-11" db="EMBL/GenBank/DDBJ databases">
        <title>Isoprene-degrading acetogen.</title>
        <authorList>
            <person name="Yang Y."/>
            <person name="Jin H."/>
            <person name="Yan J."/>
        </authorList>
    </citation>
    <scope>NUCLEOTIDE SEQUENCE</scope>
    <source>
        <strain evidence="1">Berkeley</strain>
    </source>
</reference>
<gene>
    <name evidence="1" type="ORF">LNN31_12620</name>
</gene>
<sequence>MNYIHYVLSFCENYDYATTQNHIKRYKATNPLGCKKLCERFGDNSNCTCNFSAEKIYPTPVIHARRIKPDCFIPNSPKENIGHFRSQSPKQKAADALSTLMDLNKKKYELEEQQAVFKGQLESLFERSNSCELQTPHGLLVKNDDGIFIKVG</sequence>
<proteinExistence type="predicted"/>
<protein>
    <submittedName>
        <fullName evidence="1">Uncharacterized protein</fullName>
    </submittedName>
</protein>
<accession>A0ABY6HAU0</accession>
<organism evidence="1 2">
    <name type="scientific">Acetobacterium wieringae</name>
    <dbReference type="NCBI Taxonomy" id="52694"/>
    <lineage>
        <taxon>Bacteria</taxon>
        <taxon>Bacillati</taxon>
        <taxon>Bacillota</taxon>
        <taxon>Clostridia</taxon>
        <taxon>Eubacteriales</taxon>
        <taxon>Eubacteriaceae</taxon>
        <taxon>Acetobacterium</taxon>
    </lineage>
</organism>
<name>A0ABY6HAU0_9FIRM</name>
<dbReference type="RefSeq" id="WP_263992506.1">
    <property type="nucleotide sequence ID" value="NZ_CP087994.1"/>
</dbReference>